<dbReference type="InterPro" id="IPR041800">
    <property type="entry name" value="ASCC2_CUE"/>
</dbReference>
<feature type="compositionally biased region" description="Gly residues" evidence="1">
    <location>
        <begin position="466"/>
        <end position="489"/>
    </location>
</feature>
<evidence type="ECO:0000256" key="1">
    <source>
        <dbReference type="SAM" id="MobiDB-lite"/>
    </source>
</evidence>
<feature type="region of interest" description="Disordered" evidence="1">
    <location>
        <begin position="436"/>
        <end position="516"/>
    </location>
</feature>
<dbReference type="InterPro" id="IPR009060">
    <property type="entry name" value="UBA-like_sf"/>
</dbReference>
<reference evidence="3" key="1">
    <citation type="submission" date="2016-11" db="UniProtKB">
        <authorList>
            <consortium name="WormBaseParasite"/>
        </authorList>
    </citation>
    <scope>IDENTIFICATION</scope>
</reference>
<dbReference type="Proteomes" id="UP000095282">
    <property type="component" value="Unplaced"/>
</dbReference>
<name>A0A1I7UR74_9PELO</name>
<dbReference type="eggNOG" id="ENOG502SFT8">
    <property type="taxonomic scope" value="Eukaryota"/>
</dbReference>
<sequence length="543" mass="61475">MKLDRLLNYGKPQFESSQEDRPKYANLCVEVLIAIGAALKNAQKITDFFEKHNLKASKIWMTRIPEIFEKVTNSYDYPTMFDVAMALDGFPLRKVFLARRFALQSMLEVFCEMAPGTKYKVRERVRQELEKPSRFVAHAAELGQETLLVSFSPKIATSIEDSKRRLEVETIERLRRCGYLENLGAPPDELVRAQIESIREILPHFSKEFVHLALRHFSYDSEVTLGSLLSQENLPLEILRLENTELKAGVGSGEWPPLDFTASDEIEKTVRSEKRAKEEEQRRNNEKKSASVRSGYVYSNPGLFQNLFSLAPILSDRPPTPPVDQQAELRARAEAYRTSVLTKLQKIRIAASTSSDPTEKIAVDAENLVPMATSKKYSALNSLKISEADRVAIRPTYDKYRYETPNSDEEAKTGHYDDEYDDEFDGREFKMERLNQELETSSDEGEESSGATPSGLIQGPPPGIPQRGGRGRGGGYRGRGRGSSDGYTGGRDRQQKERHKSDQKQRGADRKKKGRGLISLGSINIYSLKMSSIENEKGWPRIF</sequence>
<evidence type="ECO:0000313" key="3">
    <source>
        <dbReference type="WBParaSite" id="Csp11.Scaffold630.g18532.t1"/>
    </source>
</evidence>
<accession>A0A1I7UR74</accession>
<feature type="region of interest" description="Disordered" evidence="1">
    <location>
        <begin position="269"/>
        <end position="292"/>
    </location>
</feature>
<dbReference type="SUPFAM" id="SSF46934">
    <property type="entry name" value="UBA-like"/>
    <property type="match status" value="1"/>
</dbReference>
<feature type="region of interest" description="Disordered" evidence="1">
    <location>
        <begin position="402"/>
        <end position="422"/>
    </location>
</feature>
<dbReference type="STRING" id="1561998.A0A1I7UR74"/>
<feature type="compositionally biased region" description="Basic and acidic residues" evidence="1">
    <location>
        <begin position="269"/>
        <end position="289"/>
    </location>
</feature>
<dbReference type="Gene3D" id="1.10.8.10">
    <property type="entry name" value="DNA helicase RuvA subunit, C-terminal domain"/>
    <property type="match status" value="1"/>
</dbReference>
<proteinExistence type="predicted"/>
<organism evidence="2 3">
    <name type="scientific">Caenorhabditis tropicalis</name>
    <dbReference type="NCBI Taxonomy" id="1561998"/>
    <lineage>
        <taxon>Eukaryota</taxon>
        <taxon>Metazoa</taxon>
        <taxon>Ecdysozoa</taxon>
        <taxon>Nematoda</taxon>
        <taxon>Chromadorea</taxon>
        <taxon>Rhabditida</taxon>
        <taxon>Rhabditina</taxon>
        <taxon>Rhabditomorpha</taxon>
        <taxon>Rhabditoidea</taxon>
        <taxon>Rhabditidae</taxon>
        <taxon>Peloderinae</taxon>
        <taxon>Caenorhabditis</taxon>
    </lineage>
</organism>
<protein>
    <submittedName>
        <fullName evidence="3">CUE domain-containing protein</fullName>
    </submittedName>
</protein>
<dbReference type="WBParaSite" id="Csp11.Scaffold630.g18532.t1">
    <property type="protein sequence ID" value="Csp11.Scaffold630.g18532.t1"/>
    <property type="gene ID" value="Csp11.Scaffold630.g18532"/>
</dbReference>
<evidence type="ECO:0000313" key="2">
    <source>
        <dbReference type="Proteomes" id="UP000095282"/>
    </source>
</evidence>
<dbReference type="CDD" id="cd14364">
    <property type="entry name" value="CUE_ASCC2"/>
    <property type="match status" value="1"/>
</dbReference>
<dbReference type="AlphaFoldDB" id="A0A1I7UR74"/>
<feature type="compositionally biased region" description="Basic and acidic residues" evidence="1">
    <location>
        <begin position="490"/>
        <end position="508"/>
    </location>
</feature>
<keyword evidence="2" id="KW-1185">Reference proteome</keyword>